<name>A0ABQ9EDZ5_TEGGR</name>
<feature type="signal peptide" evidence="1">
    <location>
        <begin position="1"/>
        <end position="19"/>
    </location>
</feature>
<keyword evidence="4" id="KW-1185">Reference proteome</keyword>
<evidence type="ECO:0000256" key="1">
    <source>
        <dbReference type="SAM" id="SignalP"/>
    </source>
</evidence>
<feature type="chain" id="PRO_5046892458" description="UspA domain-containing protein" evidence="1">
    <location>
        <begin position="20"/>
        <end position="165"/>
    </location>
</feature>
<dbReference type="EMBL" id="JARBDR010000918">
    <property type="protein sequence ID" value="KAJ8301767.1"/>
    <property type="molecule type" value="Genomic_DNA"/>
</dbReference>
<sequence length="165" mass="18865">MCTLIFTHVCLFYLGYVDNFHHDDDNVVLVHSVELHEMLHSTSWYYAPYSFDRDALGSVIEAEMKKVKDKLEEYAQMMRQAKLKGTVKSIHANKPGEGIIQASKEVDADMIVMGSRGHGTIRRTLMGSVSDYVLHHSLVPVTICRHKDHPHGHHHHEQVTQQHSI</sequence>
<evidence type="ECO:0000313" key="4">
    <source>
        <dbReference type="Proteomes" id="UP001217089"/>
    </source>
</evidence>
<comment type="caution">
    <text evidence="3">The sequence shown here is derived from an EMBL/GenBank/DDBJ whole genome shotgun (WGS) entry which is preliminary data.</text>
</comment>
<dbReference type="Proteomes" id="UP001217089">
    <property type="component" value="Unassembled WGS sequence"/>
</dbReference>
<protein>
    <recommendedName>
        <fullName evidence="2">UspA domain-containing protein</fullName>
    </recommendedName>
</protein>
<dbReference type="CDD" id="cd23659">
    <property type="entry name" value="USP_At3g01520-like"/>
    <property type="match status" value="1"/>
</dbReference>
<dbReference type="Gene3D" id="3.40.50.620">
    <property type="entry name" value="HUPs"/>
    <property type="match status" value="1"/>
</dbReference>
<keyword evidence="1" id="KW-0732">Signal</keyword>
<gene>
    <name evidence="3" type="ORF">KUTeg_020754</name>
</gene>
<dbReference type="Pfam" id="PF00582">
    <property type="entry name" value="Usp"/>
    <property type="match status" value="1"/>
</dbReference>
<dbReference type="InterPro" id="IPR006015">
    <property type="entry name" value="Universal_stress_UspA"/>
</dbReference>
<organism evidence="3 4">
    <name type="scientific">Tegillarca granosa</name>
    <name type="common">Malaysian cockle</name>
    <name type="synonym">Anadara granosa</name>
    <dbReference type="NCBI Taxonomy" id="220873"/>
    <lineage>
        <taxon>Eukaryota</taxon>
        <taxon>Metazoa</taxon>
        <taxon>Spiralia</taxon>
        <taxon>Lophotrochozoa</taxon>
        <taxon>Mollusca</taxon>
        <taxon>Bivalvia</taxon>
        <taxon>Autobranchia</taxon>
        <taxon>Pteriomorphia</taxon>
        <taxon>Arcoida</taxon>
        <taxon>Arcoidea</taxon>
        <taxon>Arcidae</taxon>
        <taxon>Tegillarca</taxon>
    </lineage>
</organism>
<dbReference type="InterPro" id="IPR006016">
    <property type="entry name" value="UspA"/>
</dbReference>
<dbReference type="InterPro" id="IPR014729">
    <property type="entry name" value="Rossmann-like_a/b/a_fold"/>
</dbReference>
<feature type="domain" description="UspA" evidence="2">
    <location>
        <begin position="46"/>
        <end position="145"/>
    </location>
</feature>
<dbReference type="PRINTS" id="PR01438">
    <property type="entry name" value="UNVRSLSTRESS"/>
</dbReference>
<accession>A0ABQ9EDZ5</accession>
<dbReference type="PANTHER" id="PTHR46989:SF3">
    <property type="entry name" value="USPA DOMAIN-CONTAINING PROTEIN"/>
    <property type="match status" value="1"/>
</dbReference>
<dbReference type="SUPFAM" id="SSF52402">
    <property type="entry name" value="Adenine nucleotide alpha hydrolases-like"/>
    <property type="match status" value="1"/>
</dbReference>
<evidence type="ECO:0000259" key="2">
    <source>
        <dbReference type="Pfam" id="PF00582"/>
    </source>
</evidence>
<reference evidence="3 4" key="1">
    <citation type="submission" date="2022-12" db="EMBL/GenBank/DDBJ databases">
        <title>Chromosome-level genome of Tegillarca granosa.</title>
        <authorList>
            <person name="Kim J."/>
        </authorList>
    </citation>
    <scope>NUCLEOTIDE SEQUENCE [LARGE SCALE GENOMIC DNA]</scope>
    <source>
        <strain evidence="3">Teg-2019</strain>
        <tissue evidence="3">Adductor muscle</tissue>
    </source>
</reference>
<evidence type="ECO:0000313" key="3">
    <source>
        <dbReference type="EMBL" id="KAJ8301767.1"/>
    </source>
</evidence>
<proteinExistence type="predicted"/>
<dbReference type="PANTHER" id="PTHR46989">
    <property type="entry name" value="USP DOMAIN-CONTAINING PROTEIN"/>
    <property type="match status" value="1"/>
</dbReference>